<accession>A0A6B0TUX1</accession>
<keyword evidence="4" id="KW-1185">Reference proteome</keyword>
<name>A0A6B0TUX1_9RHOB</name>
<organism evidence="3 4">
    <name type="scientific">Oceanomicrobium pacificus</name>
    <dbReference type="NCBI Taxonomy" id="2692916"/>
    <lineage>
        <taxon>Bacteria</taxon>
        <taxon>Pseudomonadati</taxon>
        <taxon>Pseudomonadota</taxon>
        <taxon>Alphaproteobacteria</taxon>
        <taxon>Rhodobacterales</taxon>
        <taxon>Paracoccaceae</taxon>
        <taxon>Oceanomicrobium</taxon>
    </lineage>
</organism>
<dbReference type="InterPro" id="IPR022742">
    <property type="entry name" value="Hydrolase_4"/>
</dbReference>
<evidence type="ECO:0000313" key="3">
    <source>
        <dbReference type="EMBL" id="MXU65565.1"/>
    </source>
</evidence>
<feature type="domain" description="Serine aminopeptidase S33" evidence="2">
    <location>
        <begin position="55"/>
        <end position="150"/>
    </location>
</feature>
<dbReference type="InterPro" id="IPR029058">
    <property type="entry name" value="AB_hydrolase_fold"/>
</dbReference>
<sequence length="258" mass="27660">MGTRGELTSSRGQALAFCKTEARGKGENLPGLVFLGGFRSDMEGSKALFLENWAAERGRAFLRFDYSGHGASGGDFLDGSIGDWAADAREVIAAQTDGPQILIGSSMGGWISLLVARDDPDRVAGLVGIAAAPDFTEDSMWAGFDDAMRKTLLEEGQVALPSDYSDDPYIITRKLIEEGRTQLVLRDPLPLPMPVRLLHGTADADVAMSVPLRILDHAKAPDLRLTFVKGADHRMSGPAELALIGKTVHGVTQAVLER</sequence>
<evidence type="ECO:0000256" key="1">
    <source>
        <dbReference type="ARBA" id="ARBA00022801"/>
    </source>
</evidence>
<dbReference type="PANTHER" id="PTHR16138">
    <property type="entry name" value="MYCOPHENOLIC ACID ACYL-GLUCURONIDE ESTERASE, MITOCHONDRIAL"/>
    <property type="match status" value="1"/>
</dbReference>
<dbReference type="Proteomes" id="UP000436016">
    <property type="component" value="Unassembled WGS sequence"/>
</dbReference>
<dbReference type="PANTHER" id="PTHR16138:SF7">
    <property type="entry name" value="PALMITOYL-PROTEIN THIOESTERASE ABHD10, MITOCHONDRIAL"/>
    <property type="match status" value="1"/>
</dbReference>
<proteinExistence type="predicted"/>
<dbReference type="GO" id="GO:0016787">
    <property type="term" value="F:hydrolase activity"/>
    <property type="evidence" value="ECO:0007669"/>
    <property type="project" value="UniProtKB-KW"/>
</dbReference>
<reference evidence="3 4" key="1">
    <citation type="submission" date="2019-12" db="EMBL/GenBank/DDBJ databases">
        <title>Strain KN286 was isolated from seawater, which was collected from Caroline Seamount in the tropical western Pacific.</title>
        <authorList>
            <person name="Wang Q."/>
        </authorList>
    </citation>
    <scope>NUCLEOTIDE SEQUENCE [LARGE SCALE GENOMIC DNA]</scope>
    <source>
        <strain evidence="3 4">KN286</strain>
    </source>
</reference>
<keyword evidence="1 3" id="KW-0378">Hydrolase</keyword>
<gene>
    <name evidence="3" type="ORF">GSH16_08895</name>
</gene>
<dbReference type="EMBL" id="WUWG01000003">
    <property type="protein sequence ID" value="MXU65565.1"/>
    <property type="molecule type" value="Genomic_DNA"/>
</dbReference>
<dbReference type="SUPFAM" id="SSF53474">
    <property type="entry name" value="alpha/beta-Hydrolases"/>
    <property type="match status" value="1"/>
</dbReference>
<dbReference type="AlphaFoldDB" id="A0A6B0TUX1"/>
<comment type="caution">
    <text evidence="3">The sequence shown here is derived from an EMBL/GenBank/DDBJ whole genome shotgun (WGS) entry which is preliminary data.</text>
</comment>
<evidence type="ECO:0000313" key="4">
    <source>
        <dbReference type="Proteomes" id="UP000436016"/>
    </source>
</evidence>
<evidence type="ECO:0000259" key="2">
    <source>
        <dbReference type="Pfam" id="PF12146"/>
    </source>
</evidence>
<dbReference type="RefSeq" id="WP_160854148.1">
    <property type="nucleotide sequence ID" value="NZ_WUWG01000003.1"/>
</dbReference>
<dbReference type="Gene3D" id="3.40.50.1820">
    <property type="entry name" value="alpha/beta hydrolase"/>
    <property type="match status" value="1"/>
</dbReference>
<dbReference type="InterPro" id="IPR052382">
    <property type="entry name" value="ABHD10_acyl-thioesterase"/>
</dbReference>
<protein>
    <submittedName>
        <fullName evidence="3">Alpha/beta fold hydrolase</fullName>
    </submittedName>
</protein>
<dbReference type="Pfam" id="PF12146">
    <property type="entry name" value="Hydrolase_4"/>
    <property type="match status" value="1"/>
</dbReference>